<sequence>MAMNTMPLSINLKSQKQEVKNIIEHVTKGETRITESLKIFKIIHKLSSISNLPQISSVITITPDLPTEEREYSLSMGDEHLSTILKIKPDEVIKSSVKNLFPLPSEFEVTSDNEKEADLDLEEEILLLRICRMIIHLHDSRKNLMRKLLIRLSSLSPSPIRVEDSDSHMEEIDLFLAIDDLMPPGIE</sequence>
<feature type="non-terminal residue" evidence="1">
    <location>
        <position position="187"/>
    </location>
</feature>
<organism evidence="1">
    <name type="scientific">Tanacetum cinerariifolium</name>
    <name type="common">Dalmatian daisy</name>
    <name type="synonym">Chrysanthemum cinerariifolium</name>
    <dbReference type="NCBI Taxonomy" id="118510"/>
    <lineage>
        <taxon>Eukaryota</taxon>
        <taxon>Viridiplantae</taxon>
        <taxon>Streptophyta</taxon>
        <taxon>Embryophyta</taxon>
        <taxon>Tracheophyta</taxon>
        <taxon>Spermatophyta</taxon>
        <taxon>Magnoliopsida</taxon>
        <taxon>eudicotyledons</taxon>
        <taxon>Gunneridae</taxon>
        <taxon>Pentapetalae</taxon>
        <taxon>asterids</taxon>
        <taxon>campanulids</taxon>
        <taxon>Asterales</taxon>
        <taxon>Asteraceae</taxon>
        <taxon>Asteroideae</taxon>
        <taxon>Anthemideae</taxon>
        <taxon>Anthemidinae</taxon>
        <taxon>Tanacetum</taxon>
    </lineage>
</organism>
<gene>
    <name evidence="1" type="ORF">Tci_863610</name>
</gene>
<evidence type="ECO:0008006" key="2">
    <source>
        <dbReference type="Google" id="ProtNLM"/>
    </source>
</evidence>
<dbReference type="EMBL" id="BKCJ011132892">
    <property type="protein sequence ID" value="GFC91640.1"/>
    <property type="molecule type" value="Genomic_DNA"/>
</dbReference>
<proteinExistence type="predicted"/>
<name>A0A699S2I4_TANCI</name>
<protein>
    <recommendedName>
        <fullName evidence="2">Reverse transcriptase domain-containing protein</fullName>
    </recommendedName>
</protein>
<dbReference type="AlphaFoldDB" id="A0A699S2I4"/>
<comment type="caution">
    <text evidence="1">The sequence shown here is derived from an EMBL/GenBank/DDBJ whole genome shotgun (WGS) entry which is preliminary data.</text>
</comment>
<accession>A0A699S2I4</accession>
<reference evidence="1" key="1">
    <citation type="journal article" date="2019" name="Sci. Rep.">
        <title>Draft genome of Tanacetum cinerariifolium, the natural source of mosquito coil.</title>
        <authorList>
            <person name="Yamashiro T."/>
            <person name="Shiraishi A."/>
            <person name="Satake H."/>
            <person name="Nakayama K."/>
        </authorList>
    </citation>
    <scope>NUCLEOTIDE SEQUENCE</scope>
</reference>
<evidence type="ECO:0000313" key="1">
    <source>
        <dbReference type="EMBL" id="GFC91640.1"/>
    </source>
</evidence>